<dbReference type="RefSeq" id="WP_171625382.1">
    <property type="nucleotide sequence ID" value="NZ_JABBPG010000002.1"/>
</dbReference>
<dbReference type="InterPro" id="IPR037401">
    <property type="entry name" value="SnoaL-like"/>
</dbReference>
<sequence>MHNVIARFIDMYNLLSADNLSPLELVYHKDIQFIDPLHHVTGLSQLKSYFANMYANVQTIHFDIKETFDIEGNGFVYWQMRFQHKRINGGKEVVVNGHSHLRFEDDKIIYHQDYFDAAAMLYRNIPLLKQLIGFIDKRAAK</sequence>
<dbReference type="InterPro" id="IPR032710">
    <property type="entry name" value="NTF2-like_dom_sf"/>
</dbReference>
<dbReference type="Proteomes" id="UP000586305">
    <property type="component" value="Unassembled WGS sequence"/>
</dbReference>
<gene>
    <name evidence="2" type="ORF">HG263_07160</name>
</gene>
<feature type="domain" description="SnoaL-like" evidence="1">
    <location>
        <begin position="10"/>
        <end position="111"/>
    </location>
</feature>
<dbReference type="SUPFAM" id="SSF54427">
    <property type="entry name" value="NTF2-like"/>
    <property type="match status" value="1"/>
</dbReference>
<accession>A0A849VC02</accession>
<evidence type="ECO:0000259" key="1">
    <source>
        <dbReference type="Pfam" id="PF12680"/>
    </source>
</evidence>
<keyword evidence="3" id="KW-1185">Reference proteome</keyword>
<evidence type="ECO:0000313" key="3">
    <source>
        <dbReference type="Proteomes" id="UP000586305"/>
    </source>
</evidence>
<dbReference type="AlphaFoldDB" id="A0A849VC02"/>
<organism evidence="2 3">
    <name type="scientific">Pseudoalteromonas caenipelagi</name>
    <dbReference type="NCBI Taxonomy" id="2726988"/>
    <lineage>
        <taxon>Bacteria</taxon>
        <taxon>Pseudomonadati</taxon>
        <taxon>Pseudomonadota</taxon>
        <taxon>Gammaproteobacteria</taxon>
        <taxon>Alteromonadales</taxon>
        <taxon>Pseudoalteromonadaceae</taxon>
        <taxon>Pseudoalteromonas</taxon>
    </lineage>
</organism>
<name>A0A849VC02_9GAMM</name>
<proteinExistence type="predicted"/>
<evidence type="ECO:0000313" key="2">
    <source>
        <dbReference type="EMBL" id="NOU50320.1"/>
    </source>
</evidence>
<reference evidence="2 3" key="1">
    <citation type="submission" date="2020-04" db="EMBL/GenBank/DDBJ databases">
        <title>Pseudoalteromonas caenipelagi sp. nov., isolated from a tidal flat.</title>
        <authorList>
            <person name="Park S."/>
            <person name="Yoon J.-H."/>
        </authorList>
    </citation>
    <scope>NUCLEOTIDE SEQUENCE [LARGE SCALE GENOMIC DNA]</scope>
    <source>
        <strain evidence="2 3">JBTF-M23</strain>
    </source>
</reference>
<dbReference type="Pfam" id="PF12680">
    <property type="entry name" value="SnoaL_2"/>
    <property type="match status" value="1"/>
</dbReference>
<dbReference type="EMBL" id="JABBPG010000002">
    <property type="protein sequence ID" value="NOU50320.1"/>
    <property type="molecule type" value="Genomic_DNA"/>
</dbReference>
<dbReference type="Gene3D" id="3.10.450.50">
    <property type="match status" value="1"/>
</dbReference>
<protein>
    <submittedName>
        <fullName evidence="2">Nuclear transport factor 2 family protein</fullName>
    </submittedName>
</protein>
<comment type="caution">
    <text evidence="2">The sequence shown here is derived from an EMBL/GenBank/DDBJ whole genome shotgun (WGS) entry which is preliminary data.</text>
</comment>